<feature type="transmembrane region" description="Helical" evidence="6">
    <location>
        <begin position="277"/>
        <end position="294"/>
    </location>
</feature>
<keyword evidence="4 6" id="KW-1133">Transmembrane helix</keyword>
<feature type="transmembrane region" description="Helical" evidence="6">
    <location>
        <begin position="26"/>
        <end position="55"/>
    </location>
</feature>
<feature type="transmembrane region" description="Helical" evidence="6">
    <location>
        <begin position="62"/>
        <end position="82"/>
    </location>
</feature>
<evidence type="ECO:0000256" key="6">
    <source>
        <dbReference type="SAM" id="Phobius"/>
    </source>
</evidence>
<dbReference type="Proteomes" id="UP001500221">
    <property type="component" value="Unassembled WGS sequence"/>
</dbReference>
<dbReference type="PANTHER" id="PTHR30619:SF1">
    <property type="entry name" value="RECOMBINATION PROTEIN 2"/>
    <property type="match status" value="1"/>
</dbReference>
<evidence type="ECO:0000256" key="4">
    <source>
        <dbReference type="ARBA" id="ARBA00022989"/>
    </source>
</evidence>
<feature type="transmembrane region" description="Helical" evidence="6">
    <location>
        <begin position="248"/>
        <end position="270"/>
    </location>
</feature>
<keyword evidence="3 6" id="KW-0812">Transmembrane</keyword>
<gene>
    <name evidence="8" type="ORF">GCM10023340_22870</name>
</gene>
<keyword evidence="5 6" id="KW-0472">Membrane</keyword>
<feature type="domain" description="Metallo-beta-lactamase" evidence="7">
    <location>
        <begin position="533"/>
        <end position="730"/>
    </location>
</feature>
<feature type="transmembrane region" description="Helical" evidence="6">
    <location>
        <begin position="439"/>
        <end position="459"/>
    </location>
</feature>
<evidence type="ECO:0000256" key="5">
    <source>
        <dbReference type="ARBA" id="ARBA00023136"/>
    </source>
</evidence>
<dbReference type="PANTHER" id="PTHR30619">
    <property type="entry name" value="DNA INTERNALIZATION/COMPETENCE PROTEIN COMEC/REC2"/>
    <property type="match status" value="1"/>
</dbReference>
<dbReference type="Pfam" id="PF03772">
    <property type="entry name" value="Competence"/>
    <property type="match status" value="1"/>
</dbReference>
<evidence type="ECO:0000259" key="7">
    <source>
        <dbReference type="SMART" id="SM00849"/>
    </source>
</evidence>
<name>A0ABP9PLQ0_9ACTN</name>
<keyword evidence="2" id="KW-1003">Cell membrane</keyword>
<feature type="transmembrane region" description="Helical" evidence="6">
    <location>
        <begin position="347"/>
        <end position="364"/>
    </location>
</feature>
<sequence>MPRLDDDTAPARAAAADLRMPLLGAVAWGAALLAGTGGRGLAVVAAGVVVALVSVRRLGRGAVATVLAAGLVGSAVLVTALLRAEAVGSSPVADLAEEGAVVEATGVLTSDPRRVESPFGEQVSVRVQVREVVGRGWRHRLRTPVVVLGYPAWADVPLGATVRTTGRLVATDEGRGSDVAALLTGASPPEVVARPDVWWRGAAAVRASIRDAVAHRPADQRALVPALVDGDDAGLDPDLEADFAATGLTHLTAVSGTNLTLVVGFLLVVARWCRVRGRWLLLVAGLGIVGFVLLARTEPSVVRAAAMGTVGLLALGSNGRQRALRGLGVAVVAVLLVQPGLAASAGFALSVLATAGIVVLAPGWRDRLARWLPRWLAEAIAVPAAAQLACTPVVAALSGQVSLVAVLANLLVAPVVGPATVLGLAGGLLALVADAPGRVLGTGAGWCVGWIVSVATHGADLPVAAVGWGTGPAALVTLTALCVGLALVAPLLLRSAVVAVPVALVAVAVTVVPLPTPGWPADGWVLAVCDVGQGDALVLNAGGGAAVVVDAGPDPQAVDRCLDRLDVDRVPLVVLTHFHADHVDGLPGVLDDRAVGQVWTTSVLDPPGSVEQVTSELAAAGVVPTLPPSGTRQVGGVTLQQVWPPPEAPHGGPGDGSTANDASVVLVARVGGVSVLLTGDVEPPGQAALARALPGLDVDVLKVPHHGSRYQDAAWLASLRPEVAVVSVGADNDYGHPAPSTLAVLHDAGAEVARTDEDGDVLVVAEDDDTPRVVAQR</sequence>
<dbReference type="InterPro" id="IPR004477">
    <property type="entry name" value="ComEC_N"/>
</dbReference>
<dbReference type="Pfam" id="PF00753">
    <property type="entry name" value="Lactamase_B"/>
    <property type="match status" value="1"/>
</dbReference>
<keyword evidence="9" id="KW-1185">Reference proteome</keyword>
<proteinExistence type="predicted"/>
<dbReference type="InterPro" id="IPR035681">
    <property type="entry name" value="ComA-like_MBL"/>
</dbReference>
<dbReference type="InterPro" id="IPR036866">
    <property type="entry name" value="RibonucZ/Hydroxyglut_hydro"/>
</dbReference>
<dbReference type="CDD" id="cd07731">
    <property type="entry name" value="ComA-like_MBL-fold"/>
    <property type="match status" value="1"/>
</dbReference>
<feature type="transmembrane region" description="Helical" evidence="6">
    <location>
        <begin position="376"/>
        <end position="397"/>
    </location>
</feature>
<dbReference type="InterPro" id="IPR001279">
    <property type="entry name" value="Metallo-B-lactamas"/>
</dbReference>
<reference evidence="9" key="1">
    <citation type="journal article" date="2019" name="Int. J. Syst. Evol. Microbiol.">
        <title>The Global Catalogue of Microorganisms (GCM) 10K type strain sequencing project: providing services to taxonomists for standard genome sequencing and annotation.</title>
        <authorList>
            <consortium name="The Broad Institute Genomics Platform"/>
            <consortium name="The Broad Institute Genome Sequencing Center for Infectious Disease"/>
            <person name="Wu L."/>
            <person name="Ma J."/>
        </authorList>
    </citation>
    <scope>NUCLEOTIDE SEQUENCE [LARGE SCALE GENOMIC DNA]</scope>
    <source>
        <strain evidence="9">JCM 18459</strain>
    </source>
</reference>
<comment type="caution">
    <text evidence="8">The sequence shown here is derived from an EMBL/GenBank/DDBJ whole genome shotgun (WGS) entry which is preliminary data.</text>
</comment>
<evidence type="ECO:0000256" key="2">
    <source>
        <dbReference type="ARBA" id="ARBA00022475"/>
    </source>
</evidence>
<feature type="transmembrane region" description="Helical" evidence="6">
    <location>
        <begin position="403"/>
        <end position="432"/>
    </location>
</feature>
<organism evidence="8 9">
    <name type="scientific">Nocardioides marinquilinus</name>
    <dbReference type="NCBI Taxonomy" id="1210400"/>
    <lineage>
        <taxon>Bacteria</taxon>
        <taxon>Bacillati</taxon>
        <taxon>Actinomycetota</taxon>
        <taxon>Actinomycetes</taxon>
        <taxon>Propionibacteriales</taxon>
        <taxon>Nocardioidaceae</taxon>
        <taxon>Nocardioides</taxon>
    </lineage>
</organism>
<dbReference type="RefSeq" id="WP_345458433.1">
    <property type="nucleotide sequence ID" value="NZ_BAABKG010000003.1"/>
</dbReference>
<evidence type="ECO:0000313" key="8">
    <source>
        <dbReference type="EMBL" id="GAA5148685.1"/>
    </source>
</evidence>
<accession>A0ABP9PLQ0</accession>
<comment type="subcellular location">
    <subcellularLocation>
        <location evidence="1">Cell membrane</location>
        <topology evidence="1">Multi-pass membrane protein</topology>
    </subcellularLocation>
</comment>
<dbReference type="Gene3D" id="3.60.15.10">
    <property type="entry name" value="Ribonuclease Z/Hydroxyacylglutathione hydrolase-like"/>
    <property type="match status" value="1"/>
</dbReference>
<dbReference type="NCBIfam" id="TIGR00360">
    <property type="entry name" value="ComEC_N-term"/>
    <property type="match status" value="1"/>
</dbReference>
<evidence type="ECO:0000313" key="9">
    <source>
        <dbReference type="Proteomes" id="UP001500221"/>
    </source>
</evidence>
<feature type="transmembrane region" description="Helical" evidence="6">
    <location>
        <begin position="496"/>
        <end position="514"/>
    </location>
</feature>
<dbReference type="InterPro" id="IPR052159">
    <property type="entry name" value="Competence_DNA_uptake"/>
</dbReference>
<evidence type="ECO:0000256" key="1">
    <source>
        <dbReference type="ARBA" id="ARBA00004651"/>
    </source>
</evidence>
<dbReference type="SUPFAM" id="SSF56281">
    <property type="entry name" value="Metallo-hydrolase/oxidoreductase"/>
    <property type="match status" value="1"/>
</dbReference>
<dbReference type="EMBL" id="BAABKG010000003">
    <property type="protein sequence ID" value="GAA5148685.1"/>
    <property type="molecule type" value="Genomic_DNA"/>
</dbReference>
<dbReference type="SMART" id="SM00849">
    <property type="entry name" value="Lactamase_B"/>
    <property type="match status" value="1"/>
</dbReference>
<feature type="transmembrane region" description="Helical" evidence="6">
    <location>
        <begin position="465"/>
        <end position="489"/>
    </location>
</feature>
<evidence type="ECO:0000256" key="3">
    <source>
        <dbReference type="ARBA" id="ARBA00022692"/>
    </source>
</evidence>
<protein>
    <submittedName>
        <fullName evidence="8">ComEC/Rec2 family competence protein</fullName>
    </submittedName>
</protein>